<dbReference type="SUPFAM" id="SSF53098">
    <property type="entry name" value="Ribonuclease H-like"/>
    <property type="match status" value="1"/>
</dbReference>
<dbReference type="Pfam" id="PF05699">
    <property type="entry name" value="Dimer_Tnp_hAT"/>
    <property type="match status" value="1"/>
</dbReference>
<dbReference type="VEuPathDB" id="FungiDB:VP01_404g5"/>
<dbReference type="AlphaFoldDB" id="A0A0L6URQ8"/>
<evidence type="ECO:0000256" key="1">
    <source>
        <dbReference type="ARBA" id="ARBA00004123"/>
    </source>
</evidence>
<evidence type="ECO:0000256" key="2">
    <source>
        <dbReference type="ARBA" id="ARBA00022723"/>
    </source>
</evidence>
<keyword evidence="3" id="KW-0863">Zinc-finger</keyword>
<comment type="subcellular location">
    <subcellularLocation>
        <location evidence="1">Nucleus</location>
    </subcellularLocation>
</comment>
<evidence type="ECO:0000313" key="7">
    <source>
        <dbReference type="EMBL" id="KNZ51204.1"/>
    </source>
</evidence>
<evidence type="ECO:0000256" key="3">
    <source>
        <dbReference type="ARBA" id="ARBA00022771"/>
    </source>
</evidence>
<dbReference type="OrthoDB" id="1715602at2759"/>
<evidence type="ECO:0000313" key="8">
    <source>
        <dbReference type="Proteomes" id="UP000037035"/>
    </source>
</evidence>
<organism evidence="7 8">
    <name type="scientific">Puccinia sorghi</name>
    <dbReference type="NCBI Taxonomy" id="27349"/>
    <lineage>
        <taxon>Eukaryota</taxon>
        <taxon>Fungi</taxon>
        <taxon>Dikarya</taxon>
        <taxon>Basidiomycota</taxon>
        <taxon>Pucciniomycotina</taxon>
        <taxon>Pucciniomycetes</taxon>
        <taxon>Pucciniales</taxon>
        <taxon>Pucciniaceae</taxon>
        <taxon>Puccinia</taxon>
    </lineage>
</organism>
<reference evidence="7 8" key="1">
    <citation type="submission" date="2015-08" db="EMBL/GenBank/DDBJ databases">
        <title>Next Generation Sequencing and Analysis of the Genome of Puccinia sorghi L Schw, the Causal Agent of Maize Common Rust.</title>
        <authorList>
            <person name="Rochi L."/>
            <person name="Burguener G."/>
            <person name="Darino M."/>
            <person name="Turjanski A."/>
            <person name="Kreff E."/>
            <person name="Dieguez M.J."/>
            <person name="Sacco F."/>
        </authorList>
    </citation>
    <scope>NUCLEOTIDE SEQUENCE [LARGE SCALE GENOMIC DNA]</scope>
    <source>
        <strain evidence="7 8">RO10H11247</strain>
    </source>
</reference>
<protein>
    <recommendedName>
        <fullName evidence="6">HAT C-terminal dimerisation domain-containing protein</fullName>
    </recommendedName>
</protein>
<evidence type="ECO:0000256" key="4">
    <source>
        <dbReference type="ARBA" id="ARBA00022833"/>
    </source>
</evidence>
<dbReference type="GO" id="GO:0008270">
    <property type="term" value="F:zinc ion binding"/>
    <property type="evidence" value="ECO:0007669"/>
    <property type="project" value="UniProtKB-KW"/>
</dbReference>
<evidence type="ECO:0000259" key="6">
    <source>
        <dbReference type="Pfam" id="PF05699"/>
    </source>
</evidence>
<dbReference type="GO" id="GO:0005634">
    <property type="term" value="C:nucleus"/>
    <property type="evidence" value="ECO:0007669"/>
    <property type="project" value="UniProtKB-SubCell"/>
</dbReference>
<keyword evidence="4" id="KW-0862">Zinc</keyword>
<dbReference type="PANTHER" id="PTHR46481:SF10">
    <property type="entry name" value="ZINC FINGER BED DOMAIN-CONTAINING PROTEIN 39"/>
    <property type="match status" value="1"/>
</dbReference>
<dbReference type="GO" id="GO:0046983">
    <property type="term" value="F:protein dimerization activity"/>
    <property type="evidence" value="ECO:0007669"/>
    <property type="project" value="InterPro"/>
</dbReference>
<sequence length="122" mass="14212">MSKEPTNPTRNIIKDGLFTKMKTKVTSLSEEMNIYLESESKDKSIKPIQYWKSNSSQYPTLANMSRTFRAVPALSAPCEQVFFARCYIQNYTLNFLTLETLEFLICLKDWIKHNNEDIDSID</sequence>
<name>A0A0L6URQ8_9BASI</name>
<dbReference type="InterPro" id="IPR052035">
    <property type="entry name" value="ZnF_BED_domain_contain"/>
</dbReference>
<gene>
    <name evidence="7" type="ORF">VP01_404g5</name>
</gene>
<dbReference type="Proteomes" id="UP000037035">
    <property type="component" value="Unassembled WGS sequence"/>
</dbReference>
<comment type="caution">
    <text evidence="7">The sequence shown here is derived from an EMBL/GenBank/DDBJ whole genome shotgun (WGS) entry which is preliminary data.</text>
</comment>
<feature type="domain" description="HAT C-terminal dimerisation" evidence="6">
    <location>
        <begin position="38"/>
        <end position="111"/>
    </location>
</feature>
<keyword evidence="2" id="KW-0479">Metal-binding</keyword>
<dbReference type="EMBL" id="LAVV01009113">
    <property type="protein sequence ID" value="KNZ51204.1"/>
    <property type="molecule type" value="Genomic_DNA"/>
</dbReference>
<proteinExistence type="predicted"/>
<keyword evidence="8" id="KW-1185">Reference proteome</keyword>
<keyword evidence="5" id="KW-0539">Nucleus</keyword>
<dbReference type="InterPro" id="IPR008906">
    <property type="entry name" value="HATC_C_dom"/>
</dbReference>
<accession>A0A0L6URQ8</accession>
<evidence type="ECO:0000256" key="5">
    <source>
        <dbReference type="ARBA" id="ARBA00023242"/>
    </source>
</evidence>
<dbReference type="InterPro" id="IPR012337">
    <property type="entry name" value="RNaseH-like_sf"/>
</dbReference>
<dbReference type="PANTHER" id="PTHR46481">
    <property type="entry name" value="ZINC FINGER BED DOMAIN-CONTAINING PROTEIN 4"/>
    <property type="match status" value="1"/>
</dbReference>